<evidence type="ECO:0008006" key="3">
    <source>
        <dbReference type="Google" id="ProtNLM"/>
    </source>
</evidence>
<evidence type="ECO:0000313" key="1">
    <source>
        <dbReference type="EMBL" id="RAN33393.1"/>
    </source>
</evidence>
<dbReference type="eggNOG" id="COG3182">
    <property type="taxonomic scope" value="Bacteria"/>
</dbReference>
<keyword evidence="2" id="KW-1185">Reference proteome</keyword>
<evidence type="ECO:0000313" key="2">
    <source>
        <dbReference type="Proteomes" id="UP000249123"/>
    </source>
</evidence>
<dbReference type="PANTHER" id="PTHR34219:SF3">
    <property type="entry name" value="BLL7967 PROTEIN"/>
    <property type="match status" value="1"/>
</dbReference>
<dbReference type="Pfam" id="PF03929">
    <property type="entry name" value="PepSY_TM"/>
    <property type="match status" value="1"/>
</dbReference>
<dbReference type="OrthoDB" id="9776609at2"/>
<name>A0A062TZE1_9PROT</name>
<proteinExistence type="predicted"/>
<dbReference type="PANTHER" id="PTHR34219">
    <property type="entry name" value="IRON-REGULATED INNER MEMBRANE PROTEIN-RELATED"/>
    <property type="match status" value="1"/>
</dbReference>
<dbReference type="EMBL" id="AWFB01000021">
    <property type="protein sequence ID" value="RAN33393.1"/>
    <property type="molecule type" value="Genomic_DNA"/>
</dbReference>
<dbReference type="STRING" id="1280941.HY2_13135"/>
<protein>
    <recommendedName>
        <fullName evidence="3">Peptidase</fullName>
    </recommendedName>
</protein>
<accession>A0A062TZE1</accession>
<dbReference type="Proteomes" id="UP000249123">
    <property type="component" value="Unassembled WGS sequence"/>
</dbReference>
<dbReference type="RefSeq" id="WP_051594847.1">
    <property type="nucleotide sequence ID" value="NZ_AWFA01000021.1"/>
</dbReference>
<dbReference type="AlphaFoldDB" id="A0A062TZE1"/>
<dbReference type="InterPro" id="IPR005625">
    <property type="entry name" value="PepSY-ass_TM"/>
</dbReference>
<comment type="caution">
    <text evidence="1">The sequence shown here is derived from an EMBL/GenBank/DDBJ whole genome shotgun (WGS) entry which is preliminary data.</text>
</comment>
<gene>
    <name evidence="1" type="ORF">HY3_13205</name>
</gene>
<reference evidence="1 2" key="1">
    <citation type="submission" date="2013-04" db="EMBL/GenBank/DDBJ databases">
        <title>Hyphomonas sp. T24B3 Genome Sequencing.</title>
        <authorList>
            <person name="Lai Q."/>
            <person name="Shao Z."/>
        </authorList>
    </citation>
    <scope>NUCLEOTIDE SEQUENCE [LARGE SCALE GENOMIC DNA]</scope>
    <source>
        <strain evidence="1 2">T24B3</strain>
    </source>
</reference>
<sequence length="499" mass="54108">MAKTLWPKSSSARVDSALSAHSVMGLVISAILFVVCLSGAVAVFEDELEWWEQANVAPVESVSSAVLQSTAEEVLRRDPETTHLYLYPPRENWPRFIAGGDNGIYAVDKNGTFVRPLEANWNEFLIHLHYYLNLPESFGMIIVAIFGVMLVSMAISGLLAHPRIFRDAFRFKRQGQPRLAQADLHNRLSVWTTPFIVAVAGTGAMIGLFTIGALVFAQTNFDGDTRKLSEAIFGGEVIEADDTPAPIAGIDVAVEQLANDAPDHPPFLVVMHEPGQKSQHIQFYVDETNRLIYGETYTYSTEGELLAIGHNADGPAGQQIAMSMYRVHFGDFGGVAMKLIYFILGLMLCVIIAGGLNIYFLKRREKGRAAPRLEALWSGWIWGSTLFLPVTLIGAILGLSIGWLVAIYWIGSAVCSLAACALTSAAMAGNVLRLALGAALMLCALIHAVVVGGDWSNPYILLSSVSLFVTGAAFAAWPFLRGGFRPAVVGKDLSFTPGE</sequence>
<organism evidence="1 2">
    <name type="scientific">Hyphomonas pacifica</name>
    <dbReference type="NCBI Taxonomy" id="1280941"/>
    <lineage>
        <taxon>Bacteria</taxon>
        <taxon>Pseudomonadati</taxon>
        <taxon>Pseudomonadota</taxon>
        <taxon>Alphaproteobacteria</taxon>
        <taxon>Hyphomonadales</taxon>
        <taxon>Hyphomonadaceae</taxon>
        <taxon>Hyphomonas</taxon>
    </lineage>
</organism>